<proteinExistence type="predicted"/>
<dbReference type="InParanoid" id="E4X444"/>
<sequence>MCGILIQTISEAENSGGVEKVAKYFTLALLKDILKFVSDARNNEKVDLETKAEMVEFMKDGNRRETLLEQYKTERNSSNWRLMSLSEQKGLLEYYLKSWPEKKTNPFLPTHPIEGSLSRLLSERQKLDFIDRKIGKLCSTAEKCHMKDEDLREKLNQILSGEDEQNEKQPGNPKNTLALVEFKKIKVAYIDNLFGRIQDLLLELNDKIQKFEESWKRFYLLLREKFPKIGEEELVEHVLPNLSDYFVIRKRRRVIANSSSTNLSLKVLDNKSFFDCRSLGSRKAKAMRRTPRTN</sequence>
<dbReference type="OrthoDB" id="10474772at2759"/>
<accession>E4X444</accession>
<keyword evidence="2" id="KW-1185">Reference proteome</keyword>
<protein>
    <submittedName>
        <fullName evidence="1">Uncharacterized protein</fullName>
    </submittedName>
</protein>
<reference evidence="1" key="1">
    <citation type="journal article" date="2010" name="Science">
        <title>Plasticity of animal genome architecture unmasked by rapid evolution of a pelagic tunicate.</title>
        <authorList>
            <person name="Denoeud F."/>
            <person name="Henriet S."/>
            <person name="Mungpakdee S."/>
            <person name="Aury J.M."/>
            <person name="Da Silva C."/>
            <person name="Brinkmann H."/>
            <person name="Mikhaleva J."/>
            <person name="Olsen L.C."/>
            <person name="Jubin C."/>
            <person name="Canestro C."/>
            <person name="Bouquet J.M."/>
            <person name="Danks G."/>
            <person name="Poulain J."/>
            <person name="Campsteijn C."/>
            <person name="Adamski M."/>
            <person name="Cross I."/>
            <person name="Yadetie F."/>
            <person name="Muffato M."/>
            <person name="Louis A."/>
            <person name="Butcher S."/>
            <person name="Tsagkogeorga G."/>
            <person name="Konrad A."/>
            <person name="Singh S."/>
            <person name="Jensen M.F."/>
            <person name="Cong E.H."/>
            <person name="Eikeseth-Otteraa H."/>
            <person name="Noel B."/>
            <person name="Anthouard V."/>
            <person name="Porcel B.M."/>
            <person name="Kachouri-Lafond R."/>
            <person name="Nishino A."/>
            <person name="Ugolini M."/>
            <person name="Chourrout P."/>
            <person name="Nishida H."/>
            <person name="Aasland R."/>
            <person name="Huzurbazar S."/>
            <person name="Westhof E."/>
            <person name="Delsuc F."/>
            <person name="Lehrach H."/>
            <person name="Reinhardt R."/>
            <person name="Weissenbach J."/>
            <person name="Roy S.W."/>
            <person name="Artiguenave F."/>
            <person name="Postlethwait J.H."/>
            <person name="Manak J.R."/>
            <person name="Thompson E.M."/>
            <person name="Jaillon O."/>
            <person name="Du Pasquier L."/>
            <person name="Boudinot P."/>
            <person name="Liberles D.A."/>
            <person name="Volff J.N."/>
            <person name="Philippe H."/>
            <person name="Lenhard B."/>
            <person name="Roest Crollius H."/>
            <person name="Wincker P."/>
            <person name="Chourrout D."/>
        </authorList>
    </citation>
    <scope>NUCLEOTIDE SEQUENCE [LARGE SCALE GENOMIC DNA]</scope>
</reference>
<dbReference type="EMBL" id="FN653024">
    <property type="protein sequence ID" value="CBY23833.1"/>
    <property type="molecule type" value="Genomic_DNA"/>
</dbReference>
<evidence type="ECO:0000313" key="2">
    <source>
        <dbReference type="Proteomes" id="UP000001307"/>
    </source>
</evidence>
<name>E4X444_OIKDI</name>
<evidence type="ECO:0000313" key="1">
    <source>
        <dbReference type="EMBL" id="CBY23833.1"/>
    </source>
</evidence>
<gene>
    <name evidence="1" type="ORF">GSOID_T00001159001</name>
</gene>
<dbReference type="AlphaFoldDB" id="E4X444"/>
<dbReference type="Proteomes" id="UP000001307">
    <property type="component" value="Unassembled WGS sequence"/>
</dbReference>
<organism evidence="1">
    <name type="scientific">Oikopleura dioica</name>
    <name type="common">Tunicate</name>
    <dbReference type="NCBI Taxonomy" id="34765"/>
    <lineage>
        <taxon>Eukaryota</taxon>
        <taxon>Metazoa</taxon>
        <taxon>Chordata</taxon>
        <taxon>Tunicata</taxon>
        <taxon>Appendicularia</taxon>
        <taxon>Copelata</taxon>
        <taxon>Oikopleuridae</taxon>
        <taxon>Oikopleura</taxon>
    </lineage>
</organism>